<feature type="compositionally biased region" description="Basic and acidic residues" evidence="2">
    <location>
        <begin position="372"/>
        <end position="381"/>
    </location>
</feature>
<feature type="region of interest" description="Disordered" evidence="2">
    <location>
        <begin position="583"/>
        <end position="624"/>
    </location>
</feature>
<sequence length="624" mass="68575">MISRYNRRPVSHKLEIRGLSRSSLDHHPLPEEADDIETSPHYLHDLQEAVSAHNSSQTSAASDHSDCPTVISVSPSQSWSGIHSSTGTGISTERSSVFSWGYDEFDKAASRQVQQMFDEIDKELYEGRGCGGGILQGLQDECQQWTTRFPHLRIVGTQLLCPTDEGFQWYATPGTVSLPIENVMLNVQGRKAALIKECDGPPNSEPSSYDQPRVIEVEGVMEEYLAFDSRDLNECHEECPESVRRHHCLPPVSPYCCRRQAVLDLLFDDVWRELVGWMKELVQRHWECYDETLSGSLSPVQPDALNPFMLLSSLPAALPKPGQSRVPPLTSGQQLQAGRTPAGAAATQHNLNDLIVIHSIPLQQRNLSVLERSQDPEERPSHRPVSSAIPSSRPRPRRALEQSSSSLSRQLQSARRRNPPPRNLLPLVPSLSQAGTGGYLDEVIRGTRLTTASDRLTSPLVALSRNTPLPPIGTGDGESSHPGLLSKLTQRQKGPSSRAHSALHDEAQSSVPRDRHHILDVFSRPNTTHTYRSDTPYRSSFTVLDNIGQGRPGRASVGTDSLGIGVTGVGLGISSSSFLDSYPHHLLGPSPIKDEEEPEPQTAPVPSRSYTRSGISSRSSRPGL</sequence>
<dbReference type="Ensembl" id="ENSPLAT00000000871.1">
    <property type="protein sequence ID" value="ENSPLAP00000025428.1"/>
    <property type="gene ID" value="ENSPLAG00000000676.1"/>
</dbReference>
<dbReference type="Proteomes" id="UP000261500">
    <property type="component" value="Unplaced"/>
</dbReference>
<dbReference type="Pfam" id="PF12516">
    <property type="entry name" value="DUF3719"/>
    <property type="match status" value="1"/>
</dbReference>
<evidence type="ECO:0000256" key="1">
    <source>
        <dbReference type="ARBA" id="ARBA00008309"/>
    </source>
</evidence>
<dbReference type="PANTHER" id="PTHR31997:SF0">
    <property type="entry name" value="PRIMARY CILIUM ASSEMBLY PROTEIN FAM149B1"/>
    <property type="match status" value="1"/>
</dbReference>
<dbReference type="InterPro" id="IPR022194">
    <property type="entry name" value="DUF3719"/>
</dbReference>
<dbReference type="GO" id="GO:0061512">
    <property type="term" value="P:protein localization to cilium"/>
    <property type="evidence" value="ECO:0007669"/>
    <property type="project" value="TreeGrafter"/>
</dbReference>
<feature type="region of interest" description="Disordered" evidence="2">
    <location>
        <begin position="371"/>
        <end position="437"/>
    </location>
</feature>
<dbReference type="Ensembl" id="ENSPLAT00000025306.1">
    <property type="protein sequence ID" value="ENSPLAP00000029893.1"/>
    <property type="gene ID" value="ENSPLAG00000020566.1"/>
</dbReference>
<dbReference type="GO" id="GO:0060271">
    <property type="term" value="P:cilium assembly"/>
    <property type="evidence" value="ECO:0007669"/>
    <property type="project" value="TreeGrafter"/>
</dbReference>
<feature type="region of interest" description="Disordered" evidence="2">
    <location>
        <begin position="319"/>
        <end position="345"/>
    </location>
</feature>
<organism evidence="4 5">
    <name type="scientific">Poecilia latipinna</name>
    <name type="common">sailfin molly</name>
    <dbReference type="NCBI Taxonomy" id="48699"/>
    <lineage>
        <taxon>Eukaryota</taxon>
        <taxon>Metazoa</taxon>
        <taxon>Chordata</taxon>
        <taxon>Craniata</taxon>
        <taxon>Vertebrata</taxon>
        <taxon>Euteleostomi</taxon>
        <taxon>Actinopterygii</taxon>
        <taxon>Neopterygii</taxon>
        <taxon>Teleostei</taxon>
        <taxon>Neoteleostei</taxon>
        <taxon>Acanthomorphata</taxon>
        <taxon>Ovalentaria</taxon>
        <taxon>Atherinomorphae</taxon>
        <taxon>Cyprinodontiformes</taxon>
        <taxon>Poeciliidae</taxon>
        <taxon>Poeciliinae</taxon>
        <taxon>Poecilia</taxon>
    </lineage>
</organism>
<dbReference type="GeneTree" id="ENSGT00530000063727"/>
<feature type="compositionally biased region" description="Low complexity" evidence="2">
    <location>
        <begin position="383"/>
        <end position="392"/>
    </location>
</feature>
<dbReference type="InterPro" id="IPR039630">
    <property type="entry name" value="FAM149"/>
</dbReference>
<feature type="compositionally biased region" description="Low complexity" evidence="2">
    <location>
        <begin position="401"/>
        <end position="413"/>
    </location>
</feature>
<dbReference type="PANTHER" id="PTHR31997">
    <property type="entry name" value="AGAP003710-PA"/>
    <property type="match status" value="1"/>
</dbReference>
<dbReference type="AlphaFoldDB" id="A0A3B3VK52"/>
<evidence type="ECO:0000259" key="3">
    <source>
        <dbReference type="Pfam" id="PF12516"/>
    </source>
</evidence>
<feature type="compositionally biased region" description="Polar residues" evidence="2">
    <location>
        <begin position="487"/>
        <end position="499"/>
    </location>
</feature>
<evidence type="ECO:0000313" key="5">
    <source>
        <dbReference type="Proteomes" id="UP000261500"/>
    </source>
</evidence>
<feature type="region of interest" description="Disordered" evidence="2">
    <location>
        <begin position="463"/>
        <end position="536"/>
    </location>
</feature>
<evidence type="ECO:0000256" key="2">
    <source>
        <dbReference type="SAM" id="MobiDB-lite"/>
    </source>
</evidence>
<feature type="compositionally biased region" description="Polar residues" evidence="2">
    <location>
        <begin position="52"/>
        <end position="62"/>
    </location>
</feature>
<proteinExistence type="inferred from homology"/>
<accession>A0A3B3VK52</accession>
<protein>
    <submittedName>
        <fullName evidence="4">Family with sequence similarity 149 member B1</fullName>
    </submittedName>
</protein>
<evidence type="ECO:0000313" key="4">
    <source>
        <dbReference type="Ensembl" id="ENSPLAP00000025428.1"/>
    </source>
</evidence>
<keyword evidence="5" id="KW-1185">Reference proteome</keyword>
<feature type="domain" description="DUF3719" evidence="3">
    <location>
        <begin position="124"/>
        <end position="179"/>
    </location>
</feature>
<feature type="region of interest" description="Disordered" evidence="2">
    <location>
        <begin position="50"/>
        <end position="91"/>
    </location>
</feature>
<feature type="compositionally biased region" description="Low complexity" evidence="2">
    <location>
        <begin position="78"/>
        <end position="91"/>
    </location>
</feature>
<feature type="compositionally biased region" description="Low complexity" evidence="2">
    <location>
        <begin position="607"/>
        <end position="624"/>
    </location>
</feature>
<reference evidence="4" key="1">
    <citation type="submission" date="2025-05" db="UniProtKB">
        <authorList>
            <consortium name="Ensembl"/>
        </authorList>
    </citation>
    <scope>IDENTIFICATION</scope>
</reference>
<comment type="similarity">
    <text evidence="1">Belongs to the FAM149 family.</text>
</comment>
<name>A0A3B3VK52_9TELE</name>